<dbReference type="InterPro" id="IPR047122">
    <property type="entry name" value="Trans-enoyl_RdTase-like"/>
</dbReference>
<dbReference type="PANTHER" id="PTHR45348:SF5">
    <property type="entry name" value="OXIDOREDUCTASE, PUTATIVE (AFU_ORTHOLOGUE AFUA_8G01420)-RELATED"/>
    <property type="match status" value="1"/>
</dbReference>
<comment type="subunit">
    <text evidence="2">Monomer.</text>
</comment>
<dbReference type="InterPro" id="IPR036291">
    <property type="entry name" value="NAD(P)-bd_dom_sf"/>
</dbReference>
<dbReference type="Pfam" id="PF08240">
    <property type="entry name" value="ADH_N"/>
    <property type="match status" value="1"/>
</dbReference>
<proteinExistence type="inferred from homology"/>
<evidence type="ECO:0000256" key="4">
    <source>
        <dbReference type="SAM" id="MobiDB-lite"/>
    </source>
</evidence>
<dbReference type="OrthoDB" id="3233595at2759"/>
<evidence type="ECO:0000256" key="1">
    <source>
        <dbReference type="ARBA" id="ARBA00008072"/>
    </source>
</evidence>
<dbReference type="CDD" id="cd08249">
    <property type="entry name" value="enoyl_reductase_like"/>
    <property type="match status" value="1"/>
</dbReference>
<dbReference type="Gene3D" id="3.40.50.720">
    <property type="entry name" value="NAD(P)-binding Rossmann-like Domain"/>
    <property type="match status" value="1"/>
</dbReference>
<dbReference type="InterPro" id="IPR011032">
    <property type="entry name" value="GroES-like_sf"/>
</dbReference>
<evidence type="ECO:0000259" key="5">
    <source>
        <dbReference type="SMART" id="SM00829"/>
    </source>
</evidence>
<evidence type="ECO:0000313" key="6">
    <source>
        <dbReference type="EMBL" id="UJO16908.1"/>
    </source>
</evidence>
<dbReference type="EMBL" id="CP090166">
    <property type="protein sequence ID" value="UJO16908.1"/>
    <property type="molecule type" value="Genomic_DNA"/>
</dbReference>
<dbReference type="SMART" id="SM00829">
    <property type="entry name" value="PKS_ER"/>
    <property type="match status" value="1"/>
</dbReference>
<reference evidence="6" key="1">
    <citation type="submission" date="2021-12" db="EMBL/GenBank/DDBJ databases">
        <authorList>
            <person name="Zaccaron A."/>
            <person name="Stergiopoulos I."/>
        </authorList>
    </citation>
    <scope>NUCLEOTIDE SEQUENCE</scope>
    <source>
        <strain evidence="6">Race5_Kim</strain>
    </source>
</reference>
<dbReference type="PANTHER" id="PTHR45348">
    <property type="entry name" value="HYPOTHETICAL OXIDOREDUCTASE (EUROFUNG)"/>
    <property type="match status" value="1"/>
</dbReference>
<sequence>MLSTLRMSASRRLSQLAGQTRNASTMKEAVVGKGTKVTIQDVPIPKAGPHQVVTKVVFSGSNPKDWKRAEMPNQPAKNQGDDISGVVHEVGDNVSEFKPGDRVMAFHEMMKPGGSYAEYALSWEHTTAHLPENMSFEEGAAIPLASLTAAIGLFARLRLPEPWLPATKPTPLIIYGAASAVGSYAIQLAQRANIHPLICVAGKSRDHIEKYISREKGDTIIDYRKGPDAIVAAFQKVAQQHGKIEYAFDAVSEKGSYQNICKVLSTDGGRITNVLPGRKYDVPEGVVQSLTTVGRVHGVPDDLKDFGYVYFRYFAKGLQEGWFKPQPQEVRPGVLEGIQEALVSRKEGEAKAVKYVFRIEDTPGVG</sequence>
<dbReference type="KEGG" id="ffu:CLAFUR5_04123"/>
<organism evidence="6 7">
    <name type="scientific">Passalora fulva</name>
    <name type="common">Tomato leaf mold</name>
    <name type="synonym">Cladosporium fulvum</name>
    <dbReference type="NCBI Taxonomy" id="5499"/>
    <lineage>
        <taxon>Eukaryota</taxon>
        <taxon>Fungi</taxon>
        <taxon>Dikarya</taxon>
        <taxon>Ascomycota</taxon>
        <taxon>Pezizomycotina</taxon>
        <taxon>Dothideomycetes</taxon>
        <taxon>Dothideomycetidae</taxon>
        <taxon>Mycosphaerellales</taxon>
        <taxon>Mycosphaerellaceae</taxon>
        <taxon>Fulvia</taxon>
    </lineage>
</organism>
<evidence type="ECO:0000313" key="7">
    <source>
        <dbReference type="Proteomes" id="UP000756132"/>
    </source>
</evidence>
<dbReference type="SUPFAM" id="SSF51735">
    <property type="entry name" value="NAD(P)-binding Rossmann-fold domains"/>
    <property type="match status" value="1"/>
</dbReference>
<feature type="region of interest" description="Disordered" evidence="4">
    <location>
        <begin position="63"/>
        <end position="83"/>
    </location>
</feature>
<evidence type="ECO:0000256" key="3">
    <source>
        <dbReference type="ARBA" id="ARBA00023002"/>
    </source>
</evidence>
<keyword evidence="3" id="KW-0560">Oxidoreductase</keyword>
<keyword evidence="7" id="KW-1185">Reference proteome</keyword>
<comment type="similarity">
    <text evidence="1">Belongs to the zinc-containing alcohol dehydrogenase family.</text>
</comment>
<dbReference type="Proteomes" id="UP000756132">
    <property type="component" value="Chromosome 4"/>
</dbReference>
<gene>
    <name evidence="6" type="ORF">CLAFUR5_04123</name>
</gene>
<dbReference type="RefSeq" id="XP_047761274.1">
    <property type="nucleotide sequence ID" value="XM_047903271.1"/>
</dbReference>
<feature type="domain" description="Enoyl reductase (ER)" evidence="5">
    <location>
        <begin position="34"/>
        <end position="299"/>
    </location>
</feature>
<accession>A0A9Q8LGD8</accession>
<name>A0A9Q8LGD8_PASFU</name>
<dbReference type="SUPFAM" id="SSF50129">
    <property type="entry name" value="GroES-like"/>
    <property type="match status" value="1"/>
</dbReference>
<protein>
    <submittedName>
        <fullName evidence="6">Trans-enoyl reductase fsr4</fullName>
    </submittedName>
</protein>
<dbReference type="AlphaFoldDB" id="A0A9Q8LGD8"/>
<reference evidence="6" key="2">
    <citation type="journal article" date="2022" name="Microb. Genom.">
        <title>A chromosome-scale genome assembly of the tomato pathogen Cladosporium fulvum reveals a compartmentalized genome architecture and the presence of a dispensable chromosome.</title>
        <authorList>
            <person name="Zaccaron A.Z."/>
            <person name="Chen L.H."/>
            <person name="Samaras A."/>
            <person name="Stergiopoulos I."/>
        </authorList>
    </citation>
    <scope>NUCLEOTIDE SEQUENCE</scope>
    <source>
        <strain evidence="6">Race5_Kim</strain>
    </source>
</reference>
<dbReference type="GO" id="GO:0016651">
    <property type="term" value="F:oxidoreductase activity, acting on NAD(P)H"/>
    <property type="evidence" value="ECO:0007669"/>
    <property type="project" value="InterPro"/>
</dbReference>
<feature type="region of interest" description="Disordered" evidence="4">
    <location>
        <begin position="1"/>
        <end position="21"/>
    </location>
</feature>
<dbReference type="Gene3D" id="3.90.180.10">
    <property type="entry name" value="Medium-chain alcohol dehydrogenases, catalytic domain"/>
    <property type="match status" value="1"/>
</dbReference>
<dbReference type="GeneID" id="71984001"/>
<evidence type="ECO:0000256" key="2">
    <source>
        <dbReference type="ARBA" id="ARBA00011245"/>
    </source>
</evidence>
<dbReference type="InterPro" id="IPR020843">
    <property type="entry name" value="ER"/>
</dbReference>
<dbReference type="InterPro" id="IPR013154">
    <property type="entry name" value="ADH-like_N"/>
</dbReference>